<dbReference type="InterPro" id="IPR003805">
    <property type="entry name" value="CobS"/>
</dbReference>
<evidence type="ECO:0000256" key="11">
    <source>
        <dbReference type="ARBA" id="ARBA00022842"/>
    </source>
</evidence>
<dbReference type="Proteomes" id="UP001157733">
    <property type="component" value="Chromosome"/>
</dbReference>
<keyword evidence="10 19" id="KW-0812">Transmembrane</keyword>
<evidence type="ECO:0000256" key="7">
    <source>
        <dbReference type="ARBA" id="ARBA00022475"/>
    </source>
</evidence>
<evidence type="ECO:0000256" key="10">
    <source>
        <dbReference type="ARBA" id="ARBA00022692"/>
    </source>
</evidence>
<dbReference type="GO" id="GO:0051073">
    <property type="term" value="F:adenosylcobinamide-GDP ribazoletransferase activity"/>
    <property type="evidence" value="ECO:0007669"/>
    <property type="project" value="UniProtKB-EC"/>
</dbReference>
<evidence type="ECO:0000256" key="9">
    <source>
        <dbReference type="ARBA" id="ARBA00022679"/>
    </source>
</evidence>
<evidence type="ECO:0000256" key="14">
    <source>
        <dbReference type="ARBA" id="ARBA00025228"/>
    </source>
</evidence>
<comment type="function">
    <text evidence="14 19">Joins adenosylcobinamide-GDP and alpha-ribazole to generate adenosylcobalamin (Ado-cobalamin). Also synthesizes adenosylcobalamin 5'-phosphate from adenosylcobinamide-GDP and alpha-ribazole 5'-phosphate.</text>
</comment>
<evidence type="ECO:0000256" key="6">
    <source>
        <dbReference type="ARBA" id="ARBA00015850"/>
    </source>
</evidence>
<dbReference type="NCBIfam" id="TIGR00317">
    <property type="entry name" value="cobS"/>
    <property type="match status" value="1"/>
</dbReference>
<comment type="catalytic activity">
    <reaction evidence="17 19">
        <text>alpha-ribazole + adenosylcob(III)inamide-GDP = adenosylcob(III)alamin + GMP + H(+)</text>
        <dbReference type="Rhea" id="RHEA:16049"/>
        <dbReference type="ChEBI" id="CHEBI:10329"/>
        <dbReference type="ChEBI" id="CHEBI:15378"/>
        <dbReference type="ChEBI" id="CHEBI:18408"/>
        <dbReference type="ChEBI" id="CHEBI:58115"/>
        <dbReference type="ChEBI" id="CHEBI:60487"/>
        <dbReference type="EC" id="2.7.8.26"/>
    </reaction>
</comment>
<keyword evidence="7 19" id="KW-1003">Cell membrane</keyword>
<evidence type="ECO:0000256" key="15">
    <source>
        <dbReference type="ARBA" id="ARBA00032605"/>
    </source>
</evidence>
<dbReference type="HAMAP" id="MF_00719">
    <property type="entry name" value="CobS"/>
    <property type="match status" value="1"/>
</dbReference>
<feature type="transmembrane region" description="Helical" evidence="19">
    <location>
        <begin position="192"/>
        <end position="209"/>
    </location>
</feature>
<comment type="catalytic activity">
    <reaction evidence="18 19">
        <text>alpha-ribazole 5'-phosphate + adenosylcob(III)inamide-GDP = adenosylcob(III)alamin 5'-phosphate + GMP + H(+)</text>
        <dbReference type="Rhea" id="RHEA:23560"/>
        <dbReference type="ChEBI" id="CHEBI:15378"/>
        <dbReference type="ChEBI" id="CHEBI:57918"/>
        <dbReference type="ChEBI" id="CHEBI:58115"/>
        <dbReference type="ChEBI" id="CHEBI:60487"/>
        <dbReference type="ChEBI" id="CHEBI:60493"/>
        <dbReference type="EC" id="2.7.8.26"/>
    </reaction>
</comment>
<reference evidence="20 21" key="1">
    <citation type="submission" date="2022-09" db="EMBL/GenBank/DDBJ databases">
        <authorList>
            <person name="Kop L."/>
        </authorList>
    </citation>
    <scope>NUCLEOTIDE SEQUENCE [LARGE SCALE GENOMIC DNA]</scope>
    <source>
        <strain evidence="20 21">347</strain>
    </source>
</reference>
<dbReference type="RefSeq" id="WP_282012173.1">
    <property type="nucleotide sequence ID" value="NZ_OX336137.1"/>
</dbReference>
<evidence type="ECO:0000256" key="5">
    <source>
        <dbReference type="ARBA" id="ARBA00013200"/>
    </source>
</evidence>
<keyword evidence="11 19" id="KW-0460">Magnesium</keyword>
<dbReference type="EMBL" id="OX336137">
    <property type="protein sequence ID" value="CAI2719336.1"/>
    <property type="molecule type" value="Genomic_DNA"/>
</dbReference>
<organism evidence="20 21">
    <name type="scientific">Nitrospina watsonii</name>
    <dbReference type="NCBI Taxonomy" id="1323948"/>
    <lineage>
        <taxon>Bacteria</taxon>
        <taxon>Pseudomonadati</taxon>
        <taxon>Nitrospinota/Tectimicrobiota group</taxon>
        <taxon>Nitrospinota</taxon>
        <taxon>Nitrospinia</taxon>
        <taxon>Nitrospinales</taxon>
        <taxon>Nitrospinaceae</taxon>
        <taxon>Nitrospina</taxon>
    </lineage>
</organism>
<keyword evidence="12 19" id="KW-1133">Transmembrane helix</keyword>
<accession>A0ABN8W6R6</accession>
<dbReference type="PANTHER" id="PTHR34148">
    <property type="entry name" value="ADENOSYLCOBINAMIDE-GDP RIBAZOLETRANSFERASE"/>
    <property type="match status" value="1"/>
</dbReference>
<dbReference type="PANTHER" id="PTHR34148:SF1">
    <property type="entry name" value="ADENOSYLCOBINAMIDE-GDP RIBAZOLETRANSFERASE"/>
    <property type="match status" value="1"/>
</dbReference>
<comment type="similarity">
    <text evidence="4 19">Belongs to the CobS family.</text>
</comment>
<comment type="pathway">
    <text evidence="3 19">Cofactor biosynthesis; adenosylcobalamin biosynthesis; adenosylcobalamin from cob(II)yrinate a,c-diamide: step 7/7.</text>
</comment>
<proteinExistence type="inferred from homology"/>
<feature type="transmembrane region" description="Helical" evidence="19">
    <location>
        <begin position="31"/>
        <end position="52"/>
    </location>
</feature>
<dbReference type="EC" id="2.7.8.26" evidence="5 19"/>
<protein>
    <recommendedName>
        <fullName evidence="6 19">Adenosylcobinamide-GDP ribazoletransferase</fullName>
        <ecNumber evidence="5 19">2.7.8.26</ecNumber>
    </recommendedName>
    <alternativeName>
        <fullName evidence="16 19">Cobalamin synthase</fullName>
    </alternativeName>
    <alternativeName>
        <fullName evidence="15 19">Cobalamin-5'-phosphate synthase</fullName>
    </alternativeName>
</protein>
<evidence type="ECO:0000256" key="3">
    <source>
        <dbReference type="ARBA" id="ARBA00004663"/>
    </source>
</evidence>
<evidence type="ECO:0000256" key="1">
    <source>
        <dbReference type="ARBA" id="ARBA00001946"/>
    </source>
</evidence>
<evidence type="ECO:0000313" key="21">
    <source>
        <dbReference type="Proteomes" id="UP001157733"/>
    </source>
</evidence>
<keyword evidence="21" id="KW-1185">Reference proteome</keyword>
<evidence type="ECO:0000256" key="8">
    <source>
        <dbReference type="ARBA" id="ARBA00022573"/>
    </source>
</evidence>
<feature type="transmembrane region" description="Helical" evidence="19">
    <location>
        <begin position="130"/>
        <end position="150"/>
    </location>
</feature>
<gene>
    <name evidence="19 20" type="primary">cobS</name>
    <name evidence="20" type="ORF">NSPWAT_2480</name>
</gene>
<evidence type="ECO:0000256" key="13">
    <source>
        <dbReference type="ARBA" id="ARBA00023136"/>
    </source>
</evidence>
<keyword evidence="13 19" id="KW-0472">Membrane</keyword>
<keyword evidence="8 19" id="KW-0169">Cobalamin biosynthesis</keyword>
<evidence type="ECO:0000256" key="17">
    <source>
        <dbReference type="ARBA" id="ARBA00048623"/>
    </source>
</evidence>
<evidence type="ECO:0000256" key="12">
    <source>
        <dbReference type="ARBA" id="ARBA00022989"/>
    </source>
</evidence>
<evidence type="ECO:0000256" key="19">
    <source>
        <dbReference type="HAMAP-Rule" id="MF_00719"/>
    </source>
</evidence>
<evidence type="ECO:0000256" key="2">
    <source>
        <dbReference type="ARBA" id="ARBA00004651"/>
    </source>
</evidence>
<evidence type="ECO:0000256" key="4">
    <source>
        <dbReference type="ARBA" id="ARBA00010561"/>
    </source>
</evidence>
<evidence type="ECO:0000313" key="20">
    <source>
        <dbReference type="EMBL" id="CAI2719336.1"/>
    </source>
</evidence>
<evidence type="ECO:0000256" key="18">
    <source>
        <dbReference type="ARBA" id="ARBA00049504"/>
    </source>
</evidence>
<feature type="transmembrane region" description="Helical" evidence="19">
    <location>
        <begin position="100"/>
        <end position="124"/>
    </location>
</feature>
<evidence type="ECO:0000256" key="16">
    <source>
        <dbReference type="ARBA" id="ARBA00032853"/>
    </source>
</evidence>
<sequence>MSAFLSALSFLSILRVPGSRSFDARMVMHFPLVGLLLGGALVGVDGAAALLFPPLLRAMFDVLFLAMVTGALHLDGLADSADGLFSHRPKNEMLAIMKDSCIGVMGAATLGFCLLLKVGALHGLDGGPAWLWLLFAPALARSAQVVALVVMSDARGGESMGSSLYQHKKFHGCLGCAVPLTLPFVFDVRAGLWMLAAFGVTTALLLIYFHRRLGGMTGDTLGALSETVETAVLIVGAAFHHVTSSIENISL</sequence>
<comment type="subcellular location">
    <subcellularLocation>
        <location evidence="2 19">Cell membrane</location>
        <topology evidence="2 19">Multi-pass membrane protein</topology>
    </subcellularLocation>
</comment>
<name>A0ABN8W6R6_9BACT</name>
<dbReference type="Pfam" id="PF02654">
    <property type="entry name" value="CobS"/>
    <property type="match status" value="1"/>
</dbReference>
<keyword evidence="9 19" id="KW-0808">Transferase</keyword>
<comment type="cofactor">
    <cofactor evidence="1 19">
        <name>Mg(2+)</name>
        <dbReference type="ChEBI" id="CHEBI:18420"/>
    </cofactor>
</comment>